<dbReference type="OrthoDB" id="4217113at2"/>
<dbReference type="AlphaFoldDB" id="A0A646KLJ4"/>
<dbReference type="RefSeq" id="WP_153524736.1">
    <property type="nucleotide sequence ID" value="NZ_JBEPDZ010000017.1"/>
</dbReference>
<proteinExistence type="predicted"/>
<gene>
    <name evidence="1" type="ORF">FF041_24220</name>
</gene>
<organism evidence="1 2">
    <name type="scientific">Streptomyces jumonjinensis</name>
    <dbReference type="NCBI Taxonomy" id="1945"/>
    <lineage>
        <taxon>Bacteria</taxon>
        <taxon>Bacillati</taxon>
        <taxon>Actinomycetota</taxon>
        <taxon>Actinomycetes</taxon>
        <taxon>Kitasatosporales</taxon>
        <taxon>Streptomycetaceae</taxon>
        <taxon>Streptomyces</taxon>
    </lineage>
</organism>
<reference evidence="1 2" key="1">
    <citation type="submission" date="2019-05" db="EMBL/GenBank/DDBJ databases">
        <title>Comparative genomics and metabolomics analyses of clavulanic acid producing Streptomyces species provides insight into specialized metabolism and evolution of beta-lactam biosynthetic gene clusters.</title>
        <authorList>
            <person name="Moore M.A."/>
            <person name="Cruz-Morales P."/>
            <person name="Barona Gomez F."/>
            <person name="Kapil T."/>
        </authorList>
    </citation>
    <scope>NUCLEOTIDE SEQUENCE [LARGE SCALE GENOMIC DNA]</scope>
    <source>
        <strain evidence="1 2">NRRL 5741</strain>
    </source>
</reference>
<protein>
    <submittedName>
        <fullName evidence="1">Uncharacterized protein</fullName>
    </submittedName>
</protein>
<dbReference type="EMBL" id="VCLA01000164">
    <property type="protein sequence ID" value="MQT03182.1"/>
    <property type="molecule type" value="Genomic_DNA"/>
</dbReference>
<accession>A0A646KLJ4</accession>
<sequence>MQPIPVVRAEAYYKPRPARPGVPAEDWSHIPVAERVFSWYLAWLGRRVAPPAGTLSDAFYARIDHNRWLTDCICGNAQIISPTDPRAACPECRYGWVTLIFPADPAAVEAEMMQLPALRDRFWWNPDDPKNPYRPEPPEPLDQP</sequence>
<evidence type="ECO:0000313" key="1">
    <source>
        <dbReference type="EMBL" id="MQT03182.1"/>
    </source>
</evidence>
<keyword evidence="2" id="KW-1185">Reference proteome</keyword>
<dbReference type="Proteomes" id="UP000419138">
    <property type="component" value="Unassembled WGS sequence"/>
</dbReference>
<name>A0A646KLJ4_STRJU</name>
<comment type="caution">
    <text evidence="1">The sequence shown here is derived from an EMBL/GenBank/DDBJ whole genome shotgun (WGS) entry which is preliminary data.</text>
</comment>
<evidence type="ECO:0000313" key="2">
    <source>
        <dbReference type="Proteomes" id="UP000419138"/>
    </source>
</evidence>